<proteinExistence type="predicted"/>
<keyword evidence="2" id="KW-1133">Transmembrane helix</keyword>
<sequence length="748" mass="84450">MFSTQTPLEVILNPPVELQEGFPGETLSLNATIINQADRAATIDIFLDRVSQTLSQWCQSTQARLALDPQQCGEVTFQFQIPFEALPGTYDYTLVVNFQDYCSEETRIQYPRRLKVLIKDRTVTRFHDPTFTLTPATNPDRPLQVQPGQLSQLRLTVKNRSDRVDRFHLKCFELDEDWFTVKYEPNQFQGTGLISAADGLELNPDQQGEIAFELLLPEDMPAGHYSPTVQLISANSPDLILLDLVYLLVPAVYSLNAELKTILGNISHQSGHYQLHLTNQGNLLRELKIGAKSQNEDEFCRYTCEPSPVQLLIGSQIDVDIKVQPTRWWRRPWFGSGLQIPFQVQLQDLEGLPISERLPQGKLLWEARPWWQFLLILLSCLGLVSGLGFTVWLIFFKLDPPPELTTDRPTYIEGGIVRLNLKIYNPDQFKQITLETIKDGVPSEPQFFNLNQGIPQGLENCTIENRILDCRNVDTQARLPGKYNFTLQLLPRDSNKTIETRLNNDVEIKPKPVPQIVSFSPEKAQYQKGDRVLLNWKVKNFSQMTQLIAIGKSDDGVAINSTNFNFNGNIPQNLRQRCSQLPNDELSCNDVPVILPTTPSKYTLQLQPKSNNYQQPQLSEAIKIQVLAIPPKINSFTLNSKTPQQSPTIFLTEEQIITLKWQTLGDDVNVTLQPFGDVAASGSRTLKATTNLSQIVLTVTNERGQSVKQAFLVQIQPALPVPTPIPLPSFTPALPPPPPYPDLKTPKK</sequence>
<keyword evidence="2" id="KW-0472">Membrane</keyword>
<dbReference type="RefSeq" id="WP_127025089.1">
    <property type="nucleotide sequence ID" value="NZ_JAVKZF010000004.1"/>
</dbReference>
<organism evidence="3 4">
    <name type="scientific">Chroococcidiopsis cubana SAG 39.79</name>
    <dbReference type="NCBI Taxonomy" id="388085"/>
    <lineage>
        <taxon>Bacteria</taxon>
        <taxon>Bacillati</taxon>
        <taxon>Cyanobacteriota</taxon>
        <taxon>Cyanophyceae</taxon>
        <taxon>Chroococcidiopsidales</taxon>
        <taxon>Chroococcidiopsidaceae</taxon>
        <taxon>Chroococcidiopsis</taxon>
    </lineage>
</organism>
<feature type="transmembrane region" description="Helical" evidence="2">
    <location>
        <begin position="370"/>
        <end position="395"/>
    </location>
</feature>
<name>A0AB37U9W6_9CYAN</name>
<feature type="compositionally biased region" description="Pro residues" evidence="1">
    <location>
        <begin position="729"/>
        <end position="741"/>
    </location>
</feature>
<comment type="caution">
    <text evidence="3">The sequence shown here is derived from an EMBL/GenBank/DDBJ whole genome shotgun (WGS) entry which is preliminary data.</text>
</comment>
<evidence type="ECO:0000256" key="1">
    <source>
        <dbReference type="SAM" id="MobiDB-lite"/>
    </source>
</evidence>
<keyword evidence="2" id="KW-0812">Transmembrane</keyword>
<evidence type="ECO:0008006" key="5">
    <source>
        <dbReference type="Google" id="ProtNLM"/>
    </source>
</evidence>
<accession>A0AB37U9W6</accession>
<feature type="region of interest" description="Disordered" evidence="1">
    <location>
        <begin position="729"/>
        <end position="748"/>
    </location>
</feature>
<gene>
    <name evidence="3" type="ORF">DSM107010_66050</name>
</gene>
<evidence type="ECO:0000313" key="3">
    <source>
        <dbReference type="EMBL" id="RUT01162.1"/>
    </source>
</evidence>
<dbReference type="AlphaFoldDB" id="A0AB37U9W6"/>
<evidence type="ECO:0000313" key="4">
    <source>
        <dbReference type="Proteomes" id="UP000282574"/>
    </source>
</evidence>
<dbReference type="Proteomes" id="UP000282574">
    <property type="component" value="Unassembled WGS sequence"/>
</dbReference>
<reference evidence="3 4" key="1">
    <citation type="journal article" date="2019" name="Genome Biol. Evol.">
        <title>Day and night: Metabolic profiles and evolutionary relationships of six axenic non-marine cyanobacteria.</title>
        <authorList>
            <person name="Will S.E."/>
            <person name="Henke P."/>
            <person name="Boedeker C."/>
            <person name="Huang S."/>
            <person name="Brinkmann H."/>
            <person name="Rohde M."/>
            <person name="Jarek M."/>
            <person name="Friedl T."/>
            <person name="Seufert S."/>
            <person name="Schumacher M."/>
            <person name="Overmann J."/>
            <person name="Neumann-Schaal M."/>
            <person name="Petersen J."/>
        </authorList>
    </citation>
    <scope>NUCLEOTIDE SEQUENCE [LARGE SCALE GENOMIC DNA]</scope>
    <source>
        <strain evidence="3 4">SAG 39.79</strain>
    </source>
</reference>
<evidence type="ECO:0000256" key="2">
    <source>
        <dbReference type="SAM" id="Phobius"/>
    </source>
</evidence>
<protein>
    <recommendedName>
        <fullName evidence="5">CARDB domain-containing protein</fullName>
    </recommendedName>
</protein>
<dbReference type="EMBL" id="RSCK01000130">
    <property type="protein sequence ID" value="RUT01162.1"/>
    <property type="molecule type" value="Genomic_DNA"/>
</dbReference>
<keyword evidence="4" id="KW-1185">Reference proteome</keyword>